<keyword evidence="1" id="KW-0812">Transmembrane</keyword>
<evidence type="ECO:0000313" key="3">
    <source>
        <dbReference type="Proteomes" id="UP000274131"/>
    </source>
</evidence>
<organism evidence="4">
    <name type="scientific">Enterobius vermicularis</name>
    <name type="common">Human pinworm</name>
    <dbReference type="NCBI Taxonomy" id="51028"/>
    <lineage>
        <taxon>Eukaryota</taxon>
        <taxon>Metazoa</taxon>
        <taxon>Ecdysozoa</taxon>
        <taxon>Nematoda</taxon>
        <taxon>Chromadorea</taxon>
        <taxon>Rhabditida</taxon>
        <taxon>Spirurina</taxon>
        <taxon>Oxyuridomorpha</taxon>
        <taxon>Oxyuroidea</taxon>
        <taxon>Oxyuridae</taxon>
        <taxon>Enterobius</taxon>
    </lineage>
</organism>
<dbReference type="AlphaFoldDB" id="A0A0N4VE82"/>
<feature type="transmembrane region" description="Helical" evidence="1">
    <location>
        <begin position="35"/>
        <end position="64"/>
    </location>
</feature>
<dbReference type="EMBL" id="UXUI01009420">
    <property type="protein sequence ID" value="VDD93675.1"/>
    <property type="molecule type" value="Genomic_DNA"/>
</dbReference>
<sequence>MEQFSTVVMAATRYFCSASTSGTCSELSLAPIPDVALLVVAASAVASVPVVASLVAALVVVILVATHSFLLVRLVVIST</sequence>
<gene>
    <name evidence="2" type="ORF">EVEC_LOCUS8426</name>
</gene>
<keyword evidence="1" id="KW-0472">Membrane</keyword>
<name>A0A0N4VE82_ENTVE</name>
<keyword evidence="3" id="KW-1185">Reference proteome</keyword>
<proteinExistence type="predicted"/>
<evidence type="ECO:0000313" key="2">
    <source>
        <dbReference type="EMBL" id="VDD93675.1"/>
    </source>
</evidence>
<dbReference type="WBParaSite" id="EVEC_0000898501-mRNA-1">
    <property type="protein sequence ID" value="EVEC_0000898501-mRNA-1"/>
    <property type="gene ID" value="EVEC_0000898501"/>
</dbReference>
<protein>
    <submittedName>
        <fullName evidence="4">Secreted peptide</fullName>
    </submittedName>
</protein>
<accession>A0A0N4VE82</accession>
<keyword evidence="1" id="KW-1133">Transmembrane helix</keyword>
<dbReference type="Proteomes" id="UP000274131">
    <property type="component" value="Unassembled WGS sequence"/>
</dbReference>
<evidence type="ECO:0000256" key="1">
    <source>
        <dbReference type="SAM" id="Phobius"/>
    </source>
</evidence>
<reference evidence="4" key="1">
    <citation type="submission" date="2017-02" db="UniProtKB">
        <authorList>
            <consortium name="WormBaseParasite"/>
        </authorList>
    </citation>
    <scope>IDENTIFICATION</scope>
</reference>
<evidence type="ECO:0000313" key="4">
    <source>
        <dbReference type="WBParaSite" id="EVEC_0000898501-mRNA-1"/>
    </source>
</evidence>
<reference evidence="2 3" key="2">
    <citation type="submission" date="2018-10" db="EMBL/GenBank/DDBJ databases">
        <authorList>
            <consortium name="Pathogen Informatics"/>
        </authorList>
    </citation>
    <scope>NUCLEOTIDE SEQUENCE [LARGE SCALE GENOMIC DNA]</scope>
</reference>